<keyword evidence="7 12" id="KW-0328">Glycosyltransferase</keyword>
<dbReference type="Gene3D" id="3.90.1170.20">
    <property type="entry name" value="Quinolinate phosphoribosyl transferase, N-terminal domain"/>
    <property type="match status" value="1"/>
</dbReference>
<dbReference type="FunFam" id="3.20.20.70:FF:000030">
    <property type="entry name" value="Nicotinate-nucleotide pyrophosphorylase, carboxylating"/>
    <property type="match status" value="1"/>
</dbReference>
<comment type="function">
    <text evidence="1">Involved in the catabolism of quinolinic acid (QA).</text>
</comment>
<feature type="binding site" evidence="13">
    <location>
        <position position="237"/>
    </location>
    <ligand>
        <name>substrate</name>
    </ligand>
</feature>
<dbReference type="GO" id="GO:0034213">
    <property type="term" value="P:quinolinate catabolic process"/>
    <property type="evidence" value="ECO:0007669"/>
    <property type="project" value="TreeGrafter"/>
</dbReference>
<evidence type="ECO:0000256" key="8">
    <source>
        <dbReference type="ARBA" id="ARBA00022679"/>
    </source>
</evidence>
<sequence>MRLCGSFKSLFLGMNPSYLTEEAITNFIAAAFAEDIGPGDYSSLSSIPEGKTGQAKLLIKDDGIIAGVELAEKIFKAFDSNLEVELLIKDGDQVKYGDIGLIVKGASASILSSERLVLNCMQRMSGIATLTHRLTEKILHTKARLMDTRKTTPNFRLMEKWAVHIGGGVNHRFALYDMVMLKDNHVDFAGGISQAIESCNDYLKANNLDLKIEIETRNLDEVKQVLEVGGVDQIMLDNMDYATMREAVAMIGDRYKTEASGGITEETLVDVAECGVDYISMGALTHSVKSLDISLKAF</sequence>
<comment type="subunit">
    <text evidence="4">Hexamer formed by 3 homodimers.</text>
</comment>
<dbReference type="GO" id="GO:0009435">
    <property type="term" value="P:NAD+ biosynthetic process"/>
    <property type="evidence" value="ECO:0007669"/>
    <property type="project" value="UniProtKB-UniPathway"/>
</dbReference>
<evidence type="ECO:0000313" key="16">
    <source>
        <dbReference type="EMBL" id="SFU09562.1"/>
    </source>
</evidence>
<dbReference type="STRING" id="305507.SAMN04489724_3909"/>
<dbReference type="InterPro" id="IPR027277">
    <property type="entry name" value="NadC/ModD"/>
</dbReference>
<feature type="binding site" evidence="13">
    <location>
        <position position="182"/>
    </location>
    <ligand>
        <name>substrate</name>
    </ligand>
</feature>
<dbReference type="GO" id="GO:0004514">
    <property type="term" value="F:nicotinate-nucleotide diphosphorylase (carboxylating) activity"/>
    <property type="evidence" value="ECO:0007669"/>
    <property type="project" value="UniProtKB-EC"/>
</dbReference>
<evidence type="ECO:0000256" key="1">
    <source>
        <dbReference type="ARBA" id="ARBA00003237"/>
    </source>
</evidence>
<comment type="catalytic activity">
    <reaction evidence="10">
        <text>nicotinate beta-D-ribonucleotide + CO2 + diphosphate = quinolinate + 5-phospho-alpha-D-ribose 1-diphosphate + 2 H(+)</text>
        <dbReference type="Rhea" id="RHEA:12733"/>
        <dbReference type="ChEBI" id="CHEBI:15378"/>
        <dbReference type="ChEBI" id="CHEBI:16526"/>
        <dbReference type="ChEBI" id="CHEBI:29959"/>
        <dbReference type="ChEBI" id="CHEBI:33019"/>
        <dbReference type="ChEBI" id="CHEBI:57502"/>
        <dbReference type="ChEBI" id="CHEBI:58017"/>
        <dbReference type="EC" id="2.4.2.19"/>
    </reaction>
</comment>
<evidence type="ECO:0000256" key="5">
    <source>
        <dbReference type="ARBA" id="ARBA00011944"/>
    </source>
</evidence>
<evidence type="ECO:0000259" key="15">
    <source>
        <dbReference type="Pfam" id="PF02749"/>
    </source>
</evidence>
<keyword evidence="17" id="KW-1185">Reference proteome</keyword>
<evidence type="ECO:0000256" key="13">
    <source>
        <dbReference type="PIRSR" id="PIRSR006250-1"/>
    </source>
</evidence>
<comment type="similarity">
    <text evidence="3 12">Belongs to the NadC/ModD family.</text>
</comment>
<dbReference type="FunFam" id="3.90.1170.20:FF:000001">
    <property type="entry name" value="Nicotinate-nucleotide diphosphorylase (Carboxylating)"/>
    <property type="match status" value="1"/>
</dbReference>
<feature type="domain" description="Quinolinate phosphoribosyl transferase N-terminal" evidence="15">
    <location>
        <begin position="41"/>
        <end position="125"/>
    </location>
</feature>
<evidence type="ECO:0000256" key="2">
    <source>
        <dbReference type="ARBA" id="ARBA00004893"/>
    </source>
</evidence>
<feature type="binding site" evidence="13">
    <location>
        <position position="215"/>
    </location>
    <ligand>
        <name>substrate</name>
    </ligand>
</feature>
<dbReference type="NCBIfam" id="TIGR00078">
    <property type="entry name" value="nadC"/>
    <property type="match status" value="1"/>
</dbReference>
<feature type="binding site" evidence="13">
    <location>
        <begin position="260"/>
        <end position="262"/>
    </location>
    <ligand>
        <name>substrate</name>
    </ligand>
</feature>
<evidence type="ECO:0000313" key="17">
    <source>
        <dbReference type="Proteomes" id="UP000199673"/>
    </source>
</evidence>
<dbReference type="InterPro" id="IPR002638">
    <property type="entry name" value="Quinolinate_PRibosylTrfase_C"/>
</dbReference>
<keyword evidence="8 12" id="KW-0808">Transferase</keyword>
<dbReference type="EMBL" id="FPBF01000006">
    <property type="protein sequence ID" value="SFU09562.1"/>
    <property type="molecule type" value="Genomic_DNA"/>
</dbReference>
<dbReference type="Pfam" id="PF01729">
    <property type="entry name" value="QRPTase_C"/>
    <property type="match status" value="1"/>
</dbReference>
<proteinExistence type="inferred from homology"/>
<dbReference type="Gene3D" id="3.20.20.70">
    <property type="entry name" value="Aldolase class I"/>
    <property type="match status" value="1"/>
</dbReference>
<dbReference type="AlphaFoldDB" id="A0A1I7DCW5"/>
<dbReference type="InterPro" id="IPR037128">
    <property type="entry name" value="Quinolinate_PRibosylTase_N_sf"/>
</dbReference>
<dbReference type="CDD" id="cd01572">
    <property type="entry name" value="QPRTase"/>
    <property type="match status" value="1"/>
</dbReference>
<comment type="pathway">
    <text evidence="2">Cofactor biosynthesis; NAD(+) biosynthesis; nicotinate D-ribonucleotide from quinolinate: step 1/1.</text>
</comment>
<evidence type="ECO:0000256" key="12">
    <source>
        <dbReference type="PIRNR" id="PIRNR006250"/>
    </source>
</evidence>
<evidence type="ECO:0000256" key="9">
    <source>
        <dbReference type="ARBA" id="ARBA00033102"/>
    </source>
</evidence>
<dbReference type="SUPFAM" id="SSF51690">
    <property type="entry name" value="Nicotinate/Quinolinate PRTase C-terminal domain-like"/>
    <property type="match status" value="1"/>
</dbReference>
<feature type="binding site" evidence="13">
    <location>
        <begin position="281"/>
        <end position="283"/>
    </location>
    <ligand>
        <name>substrate</name>
    </ligand>
</feature>
<dbReference type="Proteomes" id="UP000199673">
    <property type="component" value="Unassembled WGS sequence"/>
</dbReference>
<reference evidence="17" key="1">
    <citation type="submission" date="2016-10" db="EMBL/GenBank/DDBJ databases">
        <authorList>
            <person name="Varghese N."/>
            <person name="Submissions S."/>
        </authorList>
    </citation>
    <scope>NUCLEOTIDE SEQUENCE [LARGE SCALE GENOMIC DNA]</scope>
    <source>
        <strain evidence="17">DSM 23445</strain>
    </source>
</reference>
<feature type="domain" description="Quinolinate phosphoribosyl transferase C-terminal" evidence="14">
    <location>
        <begin position="127"/>
        <end position="296"/>
    </location>
</feature>
<feature type="binding site" evidence="13">
    <location>
        <position position="172"/>
    </location>
    <ligand>
        <name>substrate</name>
    </ligand>
</feature>
<dbReference type="InterPro" id="IPR004393">
    <property type="entry name" value="NadC"/>
</dbReference>
<feature type="binding site" evidence="13">
    <location>
        <position position="115"/>
    </location>
    <ligand>
        <name>substrate</name>
    </ligand>
</feature>
<evidence type="ECO:0000256" key="10">
    <source>
        <dbReference type="ARBA" id="ARBA00047445"/>
    </source>
</evidence>
<dbReference type="InterPro" id="IPR036068">
    <property type="entry name" value="Nicotinate_pribotase-like_C"/>
</dbReference>
<organism evidence="16 17">
    <name type="scientific">Algoriphagus locisalis</name>
    <dbReference type="NCBI Taxonomy" id="305507"/>
    <lineage>
        <taxon>Bacteria</taxon>
        <taxon>Pseudomonadati</taxon>
        <taxon>Bacteroidota</taxon>
        <taxon>Cytophagia</taxon>
        <taxon>Cytophagales</taxon>
        <taxon>Cyclobacteriaceae</taxon>
        <taxon>Algoriphagus</taxon>
    </lineage>
</organism>
<dbReference type="InterPro" id="IPR022412">
    <property type="entry name" value="Quinolinate_PRibosylTrfase_N"/>
</dbReference>
<name>A0A1I7DCW5_9BACT</name>
<evidence type="ECO:0000256" key="4">
    <source>
        <dbReference type="ARBA" id="ARBA00011218"/>
    </source>
</evidence>
<dbReference type="GO" id="GO:0005737">
    <property type="term" value="C:cytoplasm"/>
    <property type="evidence" value="ECO:0007669"/>
    <property type="project" value="TreeGrafter"/>
</dbReference>
<dbReference type="UniPathway" id="UPA00253">
    <property type="reaction ID" value="UER00331"/>
</dbReference>
<evidence type="ECO:0000256" key="3">
    <source>
        <dbReference type="ARBA" id="ARBA00009400"/>
    </source>
</evidence>
<evidence type="ECO:0000256" key="11">
    <source>
        <dbReference type="ARBA" id="ARBA00069173"/>
    </source>
</evidence>
<dbReference type="Pfam" id="PF02749">
    <property type="entry name" value="QRPTase_N"/>
    <property type="match status" value="1"/>
</dbReference>
<dbReference type="PANTHER" id="PTHR32179">
    <property type="entry name" value="NICOTINATE-NUCLEOTIDE PYROPHOSPHORYLASE [CARBOXYLATING]"/>
    <property type="match status" value="1"/>
</dbReference>
<evidence type="ECO:0000256" key="6">
    <source>
        <dbReference type="ARBA" id="ARBA00022642"/>
    </source>
</evidence>
<feature type="binding site" evidence="13">
    <location>
        <begin position="148"/>
        <end position="150"/>
    </location>
    <ligand>
        <name>substrate</name>
    </ligand>
</feature>
<dbReference type="SUPFAM" id="SSF54675">
    <property type="entry name" value="Nicotinate/Quinolinate PRTase N-terminal domain-like"/>
    <property type="match status" value="1"/>
</dbReference>
<dbReference type="InterPro" id="IPR013785">
    <property type="entry name" value="Aldolase_TIM"/>
</dbReference>
<protein>
    <recommendedName>
        <fullName evidence="11">Probable nicotinate-nucleotide pyrophosphorylase [carboxylating]</fullName>
        <ecNumber evidence="5">2.4.2.19</ecNumber>
    </recommendedName>
    <alternativeName>
        <fullName evidence="9">Quinolinate phosphoribosyltransferase [decarboxylating]</fullName>
    </alternativeName>
</protein>
<keyword evidence="6" id="KW-0662">Pyridine nucleotide biosynthesis</keyword>
<evidence type="ECO:0000256" key="7">
    <source>
        <dbReference type="ARBA" id="ARBA00022676"/>
    </source>
</evidence>
<dbReference type="PIRSF" id="PIRSF006250">
    <property type="entry name" value="NadC_ModD"/>
    <property type="match status" value="1"/>
</dbReference>
<dbReference type="EC" id="2.4.2.19" evidence="5"/>
<accession>A0A1I7DCW5</accession>
<evidence type="ECO:0000259" key="14">
    <source>
        <dbReference type="Pfam" id="PF01729"/>
    </source>
</evidence>
<dbReference type="PANTHER" id="PTHR32179:SF3">
    <property type="entry name" value="NICOTINATE-NUCLEOTIDE PYROPHOSPHORYLASE [CARBOXYLATING]"/>
    <property type="match status" value="1"/>
</dbReference>
<gene>
    <name evidence="16" type="ORF">SAMN04489724_3909</name>
</gene>